<evidence type="ECO:0000256" key="1">
    <source>
        <dbReference type="SAM" id="Phobius"/>
    </source>
</evidence>
<reference evidence="2" key="1">
    <citation type="submission" date="2019-08" db="EMBL/GenBank/DDBJ databases">
        <title>Genomic characterization of a novel candidate phylum (ARYD3) from a high temperature, high salinity tertiary oil reservoir in north central Oklahoma, USA.</title>
        <authorList>
            <person name="Youssef N.H."/>
            <person name="Yadav A."/>
            <person name="Elshahed M.S."/>
        </authorList>
    </citation>
    <scope>NUCLEOTIDE SEQUENCE [LARGE SCALE GENOMIC DNA]</scope>
    <source>
        <strain evidence="2">ARYD3</strain>
    </source>
</reference>
<feature type="transmembrane region" description="Helical" evidence="1">
    <location>
        <begin position="60"/>
        <end position="78"/>
    </location>
</feature>
<keyword evidence="1" id="KW-0812">Transmembrane</keyword>
<feature type="transmembrane region" description="Helical" evidence="1">
    <location>
        <begin position="12"/>
        <end position="33"/>
    </location>
</feature>
<comment type="caution">
    <text evidence="2">The sequence shown here is derived from an EMBL/GenBank/DDBJ whole genome shotgun (WGS) entry which is preliminary data.</text>
</comment>
<keyword evidence="3" id="KW-1185">Reference proteome</keyword>
<evidence type="ECO:0000313" key="3">
    <source>
        <dbReference type="Proteomes" id="UP000324143"/>
    </source>
</evidence>
<keyword evidence="1" id="KW-1133">Transmembrane helix</keyword>
<sequence length="170" mass="18880">MKKLTVSNSLNIAAEIGGVLSISILLPFIFHVFGISGSVFLPIYTAVLLGTFLFNNSRMFLAAFFAPILNNLITGMPAAKSFPMMQILLVELVVLVFVSKIVKKLNTKLSFQIILSVVFARLASIAAVLIYSKVKLTWWVNHLYIGIPGVILNILIVYLVLKGKREIERR</sequence>
<organism evidence="2 3">
    <name type="scientific">Candidatus Mcinerneyibacterium aminivorans</name>
    <dbReference type="NCBI Taxonomy" id="2703815"/>
    <lineage>
        <taxon>Bacteria</taxon>
        <taxon>Candidatus Macinerneyibacteriota</taxon>
        <taxon>Candidatus Mcinerneyibacteria</taxon>
        <taxon>Candidatus Mcinerneyibacteriales</taxon>
        <taxon>Candidatus Mcinerneyibacteriaceae</taxon>
        <taxon>Candidatus Mcinerneyibacterium</taxon>
    </lineage>
</organism>
<feature type="transmembrane region" description="Helical" evidence="1">
    <location>
        <begin position="84"/>
        <end position="102"/>
    </location>
</feature>
<keyword evidence="1" id="KW-0472">Membrane</keyword>
<feature type="transmembrane region" description="Helical" evidence="1">
    <location>
        <begin position="109"/>
        <end position="131"/>
    </location>
</feature>
<dbReference type="AlphaFoldDB" id="A0A5D0MFA0"/>
<gene>
    <name evidence="2" type="ORF">FXF47_05925</name>
</gene>
<protein>
    <recommendedName>
        <fullName evidence="4">ECF transporter S component</fullName>
    </recommendedName>
</protein>
<feature type="transmembrane region" description="Helical" evidence="1">
    <location>
        <begin position="143"/>
        <end position="161"/>
    </location>
</feature>
<dbReference type="Proteomes" id="UP000324143">
    <property type="component" value="Unassembled WGS sequence"/>
</dbReference>
<name>A0A5D0MFA0_9BACT</name>
<dbReference type="EMBL" id="VSIX01000056">
    <property type="protein sequence ID" value="TYB31092.1"/>
    <property type="molecule type" value="Genomic_DNA"/>
</dbReference>
<feature type="transmembrane region" description="Helical" evidence="1">
    <location>
        <begin position="39"/>
        <end position="55"/>
    </location>
</feature>
<evidence type="ECO:0000313" key="2">
    <source>
        <dbReference type="EMBL" id="TYB31092.1"/>
    </source>
</evidence>
<accession>A0A5D0MFA0</accession>
<evidence type="ECO:0008006" key="4">
    <source>
        <dbReference type="Google" id="ProtNLM"/>
    </source>
</evidence>
<proteinExistence type="predicted"/>